<comment type="caution">
    <text evidence="1">The sequence shown here is derived from an EMBL/GenBank/DDBJ whole genome shotgun (WGS) entry which is preliminary data.</text>
</comment>
<sequence>MPLLRVHLDSDRVTARRILQLHQEGKTHHESREAARDAVWRQGRTPAGEPVFVGITNGRRNVQLLYDVEVYSDTAP</sequence>
<dbReference type="OrthoDB" id="3297907at2"/>
<name>A0A0D0WTH6_9ACTN</name>
<protein>
    <submittedName>
        <fullName evidence="1">Uncharacterized protein</fullName>
    </submittedName>
</protein>
<organism evidence="1 2">
    <name type="scientific">Micromonospora haikouensis</name>
    <dbReference type="NCBI Taxonomy" id="686309"/>
    <lineage>
        <taxon>Bacteria</taxon>
        <taxon>Bacillati</taxon>
        <taxon>Actinomycetota</taxon>
        <taxon>Actinomycetes</taxon>
        <taxon>Micromonosporales</taxon>
        <taxon>Micromonosporaceae</taxon>
        <taxon>Micromonospora</taxon>
    </lineage>
</organism>
<dbReference type="RefSeq" id="WP_043967039.1">
    <property type="nucleotide sequence ID" value="NZ_CBDRIS010000016.1"/>
</dbReference>
<dbReference type="AlphaFoldDB" id="A0A0D0WTH6"/>
<gene>
    <name evidence="1" type="ORF">TK50_23020</name>
</gene>
<evidence type="ECO:0000313" key="1">
    <source>
        <dbReference type="EMBL" id="KIR60740.1"/>
    </source>
</evidence>
<evidence type="ECO:0000313" key="2">
    <source>
        <dbReference type="Proteomes" id="UP000032254"/>
    </source>
</evidence>
<dbReference type="EMBL" id="JXSX01000003">
    <property type="protein sequence ID" value="KIR60740.1"/>
    <property type="molecule type" value="Genomic_DNA"/>
</dbReference>
<reference evidence="1 2" key="1">
    <citation type="submission" date="2015-01" db="EMBL/GenBank/DDBJ databases">
        <title>Sequencing and annotation of Micromonospora carbonacea strain JXNU-1 genome.</title>
        <authorList>
            <person name="Long Z."/>
            <person name="Huang Y."/>
            <person name="Jiang Y."/>
        </authorList>
    </citation>
    <scope>NUCLEOTIDE SEQUENCE [LARGE SCALE GENOMIC DNA]</scope>
    <source>
        <strain evidence="1 2">JXNU-1</strain>
    </source>
</reference>
<dbReference type="Proteomes" id="UP000032254">
    <property type="component" value="Unassembled WGS sequence"/>
</dbReference>
<accession>A0A0D0WTH6</accession>
<keyword evidence="2" id="KW-1185">Reference proteome</keyword>
<dbReference type="GeneID" id="301313648"/>
<proteinExistence type="predicted"/>
<dbReference type="PATRIC" id="fig|47853.6.peg.4821"/>